<dbReference type="RefSeq" id="WP_344569401.1">
    <property type="nucleotide sequence ID" value="NZ_BAAARJ010000020.1"/>
</dbReference>
<dbReference type="Pfam" id="PF13822">
    <property type="entry name" value="ACC_epsilon"/>
    <property type="match status" value="1"/>
</dbReference>
<dbReference type="EMBL" id="BAAARJ010000020">
    <property type="protein sequence ID" value="GAA2631645.1"/>
    <property type="molecule type" value="Genomic_DNA"/>
</dbReference>
<dbReference type="Proteomes" id="UP001501447">
    <property type="component" value="Unassembled WGS sequence"/>
</dbReference>
<organism evidence="2 3">
    <name type="scientific">Streptomyces axinellae</name>
    <dbReference type="NCBI Taxonomy" id="552788"/>
    <lineage>
        <taxon>Bacteria</taxon>
        <taxon>Bacillati</taxon>
        <taxon>Actinomycetota</taxon>
        <taxon>Actinomycetes</taxon>
        <taxon>Kitasatosporales</taxon>
        <taxon>Streptomycetaceae</taxon>
        <taxon>Streptomyces</taxon>
    </lineage>
</organism>
<proteinExistence type="predicted"/>
<dbReference type="InterPro" id="IPR032716">
    <property type="entry name" value="ACC_epsilon"/>
</dbReference>
<feature type="compositionally biased region" description="Polar residues" evidence="1">
    <location>
        <begin position="1"/>
        <end position="16"/>
    </location>
</feature>
<accession>A0ABN3QPL9</accession>
<keyword evidence="3" id="KW-1185">Reference proteome</keyword>
<reference evidence="2 3" key="1">
    <citation type="journal article" date="2019" name="Int. J. Syst. Evol. Microbiol.">
        <title>The Global Catalogue of Microorganisms (GCM) 10K type strain sequencing project: providing services to taxonomists for standard genome sequencing and annotation.</title>
        <authorList>
            <consortium name="The Broad Institute Genomics Platform"/>
            <consortium name="The Broad Institute Genome Sequencing Center for Infectious Disease"/>
            <person name="Wu L."/>
            <person name="Ma J."/>
        </authorList>
    </citation>
    <scope>NUCLEOTIDE SEQUENCE [LARGE SCALE GENOMIC DNA]</scope>
    <source>
        <strain evidence="2 3">JCM 16373</strain>
    </source>
</reference>
<evidence type="ECO:0008006" key="4">
    <source>
        <dbReference type="Google" id="ProtNLM"/>
    </source>
</evidence>
<evidence type="ECO:0000256" key="1">
    <source>
        <dbReference type="SAM" id="MobiDB-lite"/>
    </source>
</evidence>
<sequence length="89" mass="9400">MSNTPQEPGSTGSPSTEDGGAARVGSLVRVEKGEANAEELAAVTALLLARAAATSQHAQVPARRGRTTKAGWRRLERQHGFRAPHSWQG</sequence>
<name>A0ABN3QPL9_9ACTN</name>
<comment type="caution">
    <text evidence="2">The sequence shown here is derived from an EMBL/GenBank/DDBJ whole genome shotgun (WGS) entry which is preliminary data.</text>
</comment>
<evidence type="ECO:0000313" key="2">
    <source>
        <dbReference type="EMBL" id="GAA2631645.1"/>
    </source>
</evidence>
<gene>
    <name evidence="2" type="ORF">GCM10009863_54260</name>
</gene>
<evidence type="ECO:0000313" key="3">
    <source>
        <dbReference type="Proteomes" id="UP001501447"/>
    </source>
</evidence>
<protein>
    <recommendedName>
        <fullName evidence="4">Acyl-CoA carboxylase subunit epsilon</fullName>
    </recommendedName>
</protein>
<feature type="region of interest" description="Disordered" evidence="1">
    <location>
        <begin position="1"/>
        <end position="25"/>
    </location>
</feature>